<feature type="compositionally biased region" description="Basic and acidic residues" evidence="7">
    <location>
        <begin position="1"/>
        <end position="14"/>
    </location>
</feature>
<dbReference type="GO" id="GO:0008171">
    <property type="term" value="F:O-methyltransferase activity"/>
    <property type="evidence" value="ECO:0007669"/>
    <property type="project" value="UniProtKB-UniRule"/>
</dbReference>
<protein>
    <recommendedName>
        <fullName evidence="6">RNA methyltransferase</fullName>
        <ecNumber evidence="6">2.1.1.-</ecNumber>
    </recommendedName>
</protein>
<keyword evidence="10" id="KW-1185">Reference proteome</keyword>
<name>A0A8S0U741_OLEEU</name>
<dbReference type="GO" id="GO:0032259">
    <property type="term" value="P:methylation"/>
    <property type="evidence" value="ECO:0007669"/>
    <property type="project" value="UniProtKB-KW"/>
</dbReference>
<dbReference type="InterPro" id="IPR039772">
    <property type="entry name" value="Bin3-like"/>
</dbReference>
<dbReference type="Gramene" id="OE9A029534T3">
    <property type="protein sequence ID" value="OE9A029534C3"/>
    <property type="gene ID" value="OE9A029534"/>
</dbReference>
<dbReference type="EC" id="2.1.1.-" evidence="6"/>
<dbReference type="PROSITE" id="PS51515">
    <property type="entry name" value="BIN3_SAM"/>
    <property type="match status" value="1"/>
</dbReference>
<dbReference type="Gramene" id="OE9A029534T4">
    <property type="protein sequence ID" value="OE9A029534C4"/>
    <property type="gene ID" value="OE9A029534"/>
</dbReference>
<dbReference type="InterPro" id="IPR010675">
    <property type="entry name" value="Bin3_C"/>
</dbReference>
<organism evidence="9 10">
    <name type="scientific">Olea europaea subsp. europaea</name>
    <dbReference type="NCBI Taxonomy" id="158383"/>
    <lineage>
        <taxon>Eukaryota</taxon>
        <taxon>Viridiplantae</taxon>
        <taxon>Streptophyta</taxon>
        <taxon>Embryophyta</taxon>
        <taxon>Tracheophyta</taxon>
        <taxon>Spermatophyta</taxon>
        <taxon>Magnoliopsida</taxon>
        <taxon>eudicotyledons</taxon>
        <taxon>Gunneridae</taxon>
        <taxon>Pentapetalae</taxon>
        <taxon>asterids</taxon>
        <taxon>lamiids</taxon>
        <taxon>Lamiales</taxon>
        <taxon>Oleaceae</taxon>
        <taxon>Oleeae</taxon>
        <taxon>Olea</taxon>
    </lineage>
</organism>
<dbReference type="PANTHER" id="PTHR12315">
    <property type="entry name" value="BICOID-INTERACTING PROTEIN RELATED"/>
    <property type="match status" value="1"/>
</dbReference>
<dbReference type="Pfam" id="PF06859">
    <property type="entry name" value="Bin3"/>
    <property type="match status" value="1"/>
</dbReference>
<evidence type="ECO:0000256" key="7">
    <source>
        <dbReference type="SAM" id="MobiDB-lite"/>
    </source>
</evidence>
<evidence type="ECO:0000256" key="2">
    <source>
        <dbReference type="ARBA" id="ARBA00022603"/>
    </source>
</evidence>
<evidence type="ECO:0000259" key="8">
    <source>
        <dbReference type="PROSITE" id="PS51515"/>
    </source>
</evidence>
<comment type="similarity">
    <text evidence="1 6">Belongs to the methyltransferase superfamily.</text>
</comment>
<proteinExistence type="inferred from homology"/>
<reference evidence="9 10" key="1">
    <citation type="submission" date="2019-12" db="EMBL/GenBank/DDBJ databases">
        <authorList>
            <person name="Alioto T."/>
            <person name="Alioto T."/>
            <person name="Gomez Garrido J."/>
        </authorList>
    </citation>
    <scope>NUCLEOTIDE SEQUENCE [LARGE SCALE GENOMIC DNA]</scope>
</reference>
<gene>
    <name evidence="9" type="ORF">OLEA9_A029534</name>
</gene>
<evidence type="ECO:0000313" key="9">
    <source>
        <dbReference type="EMBL" id="CAA3012591.1"/>
    </source>
</evidence>
<dbReference type="Gene3D" id="3.40.50.150">
    <property type="entry name" value="Vaccinia Virus protein VP39"/>
    <property type="match status" value="1"/>
</dbReference>
<dbReference type="GO" id="GO:0017069">
    <property type="term" value="F:snRNA binding"/>
    <property type="evidence" value="ECO:0007669"/>
    <property type="project" value="TreeGrafter"/>
</dbReference>
<dbReference type="Proteomes" id="UP000594638">
    <property type="component" value="Unassembled WGS sequence"/>
</dbReference>
<keyword evidence="3 6" id="KW-0808">Transferase</keyword>
<dbReference type="PANTHER" id="PTHR12315:SF0">
    <property type="entry name" value="7SK SNRNA METHYLPHOSPHATE CAPPING ENZYME"/>
    <property type="match status" value="1"/>
</dbReference>
<dbReference type="SUPFAM" id="SSF53335">
    <property type="entry name" value="S-adenosyl-L-methionine-dependent methyltransferases"/>
    <property type="match status" value="1"/>
</dbReference>
<evidence type="ECO:0000313" key="10">
    <source>
        <dbReference type="Proteomes" id="UP000594638"/>
    </source>
</evidence>
<evidence type="ECO:0000256" key="3">
    <source>
        <dbReference type="ARBA" id="ARBA00022679"/>
    </source>
</evidence>
<dbReference type="OrthoDB" id="10017101at2759"/>
<dbReference type="InterPro" id="IPR029063">
    <property type="entry name" value="SAM-dependent_MTases_sf"/>
</dbReference>
<dbReference type="EMBL" id="CACTIH010007406">
    <property type="protein sequence ID" value="CAA3012591.1"/>
    <property type="molecule type" value="Genomic_DNA"/>
</dbReference>
<sequence>MVEEENKNEDKTRENPCTTKQSSKKRNRKEVAIFGNYRNYYGYRVDHDLEEDPRMKVLKRDWFEGKKCLDIGCNSGLITISIAKKFGCQSILGVDIDGDRIEDAHWTLRKVAKMSARILSSKKPKRADAELFNGLENHTSASLTEVTPQKSVDTPCLQGNDLFDIVSFQKGNFVQNWRPPQDTYYHTILCLSVTKWIHLNWGDEGLITLFWKVWKLLQPGGVFILEPQPWSSYKNNRLVTETAATNYKTIQIPPEDFQDILLDKIGFRRVDNLTSTLSGSKTGFNRPILAFWK</sequence>
<dbReference type="AlphaFoldDB" id="A0A8S0U741"/>
<keyword evidence="2 6" id="KW-0489">Methyltransferase</keyword>
<comment type="caution">
    <text evidence="9">The sequence shown here is derived from an EMBL/GenBank/DDBJ whole genome shotgun (WGS) entry which is preliminary data.</text>
</comment>
<evidence type="ECO:0000256" key="1">
    <source>
        <dbReference type="ARBA" id="ARBA00008361"/>
    </source>
</evidence>
<evidence type="ECO:0000256" key="5">
    <source>
        <dbReference type="PROSITE-ProRule" id="PRU00848"/>
    </source>
</evidence>
<evidence type="ECO:0000256" key="4">
    <source>
        <dbReference type="ARBA" id="ARBA00022691"/>
    </source>
</evidence>
<keyword evidence="4 5" id="KW-0949">S-adenosyl-L-methionine</keyword>
<accession>A0A8S0U741</accession>
<dbReference type="GO" id="GO:0008173">
    <property type="term" value="F:RNA methyltransferase activity"/>
    <property type="evidence" value="ECO:0007669"/>
    <property type="project" value="UniProtKB-UniRule"/>
</dbReference>
<dbReference type="Pfam" id="PF06325">
    <property type="entry name" value="PrmA"/>
    <property type="match status" value="1"/>
</dbReference>
<dbReference type="GO" id="GO:0040031">
    <property type="term" value="P:snRNA modification"/>
    <property type="evidence" value="ECO:0007669"/>
    <property type="project" value="TreeGrafter"/>
</dbReference>
<feature type="domain" description="Bin3-type SAM" evidence="8">
    <location>
        <begin position="52"/>
        <end position="293"/>
    </location>
</feature>
<dbReference type="CDD" id="cd02440">
    <property type="entry name" value="AdoMet_MTases"/>
    <property type="match status" value="1"/>
</dbReference>
<dbReference type="InterPro" id="IPR024160">
    <property type="entry name" value="BIN3_SAM-bd_dom"/>
</dbReference>
<feature type="region of interest" description="Disordered" evidence="7">
    <location>
        <begin position="1"/>
        <end position="25"/>
    </location>
</feature>
<evidence type="ECO:0000256" key="6">
    <source>
        <dbReference type="RuleBase" id="RU367087"/>
    </source>
</evidence>